<dbReference type="GO" id="GO:0006565">
    <property type="term" value="P:L-serine catabolic process"/>
    <property type="evidence" value="ECO:0007669"/>
    <property type="project" value="TreeGrafter"/>
</dbReference>
<dbReference type="PROSITE" id="PS00165">
    <property type="entry name" value="DEHYDRATASE_SER_THR"/>
    <property type="match status" value="1"/>
</dbReference>
<dbReference type="InterPro" id="IPR050147">
    <property type="entry name" value="Ser/Thr_Dehydratase"/>
</dbReference>
<dbReference type="FunCoup" id="A5DUW2">
    <property type="interactions" value="480"/>
</dbReference>
<dbReference type="HOGENOM" id="CLU_021152_3_1_1"/>
<dbReference type="OrthoDB" id="7773036at2759"/>
<dbReference type="InterPro" id="IPR001926">
    <property type="entry name" value="TrpB-like_PALP"/>
</dbReference>
<dbReference type="KEGG" id="lel:PVL30_001117"/>
<keyword evidence="13" id="KW-1185">Reference proteome</keyword>
<dbReference type="eggNOG" id="KOG1250">
    <property type="taxonomic scope" value="Eukaryota"/>
</dbReference>
<dbReference type="InterPro" id="IPR000634">
    <property type="entry name" value="Ser/Thr_deHydtase_PyrdxlP-BS"/>
</dbReference>
<evidence type="ECO:0000256" key="4">
    <source>
        <dbReference type="ARBA" id="ARBA00010869"/>
    </source>
</evidence>
<accession>A5DUW2</accession>
<dbReference type="PANTHER" id="PTHR48078">
    <property type="entry name" value="THREONINE DEHYDRATASE, MITOCHONDRIAL-RELATED"/>
    <property type="match status" value="1"/>
</dbReference>
<evidence type="ECO:0000256" key="5">
    <source>
        <dbReference type="ARBA" id="ARBA00012093"/>
    </source>
</evidence>
<keyword evidence="7" id="KW-0963">Cytoplasm</keyword>
<keyword evidence="6" id="KW-0312">Gluconeogenesis</keyword>
<comment type="similarity">
    <text evidence="4">Belongs to the serine/threonine dehydratase family.</text>
</comment>
<dbReference type="GO" id="GO:0009097">
    <property type="term" value="P:isoleucine biosynthetic process"/>
    <property type="evidence" value="ECO:0007669"/>
    <property type="project" value="TreeGrafter"/>
</dbReference>
<dbReference type="GO" id="GO:0003941">
    <property type="term" value="F:L-serine ammonia-lyase activity"/>
    <property type="evidence" value="ECO:0007669"/>
    <property type="project" value="UniProtKB-EC"/>
</dbReference>
<dbReference type="GO" id="GO:0006567">
    <property type="term" value="P:L-threonine catabolic process"/>
    <property type="evidence" value="ECO:0007669"/>
    <property type="project" value="TreeGrafter"/>
</dbReference>
<comment type="pathway">
    <text evidence="3">Carbohydrate biosynthesis; gluconeogenesis.</text>
</comment>
<evidence type="ECO:0000259" key="11">
    <source>
        <dbReference type="Pfam" id="PF00291"/>
    </source>
</evidence>
<comment type="subcellular location">
    <subcellularLocation>
        <location evidence="2">Cytoplasm</location>
    </subcellularLocation>
</comment>
<protein>
    <recommendedName>
        <fullName evidence="5">L-serine ammonia-lyase</fullName>
        <ecNumber evidence="5">4.3.1.17</ecNumber>
    </recommendedName>
</protein>
<dbReference type="Proteomes" id="UP000001996">
    <property type="component" value="Unassembled WGS sequence"/>
</dbReference>
<dbReference type="GO" id="GO:0004794">
    <property type="term" value="F:threonine deaminase activity"/>
    <property type="evidence" value="ECO:0007669"/>
    <property type="project" value="TreeGrafter"/>
</dbReference>
<dbReference type="GO" id="GO:0006094">
    <property type="term" value="P:gluconeogenesis"/>
    <property type="evidence" value="ECO:0007669"/>
    <property type="project" value="UniProtKB-KW"/>
</dbReference>
<reference evidence="12 13" key="1">
    <citation type="journal article" date="2009" name="Nature">
        <title>Evolution of pathogenicity and sexual reproduction in eight Candida genomes.</title>
        <authorList>
            <person name="Butler G."/>
            <person name="Rasmussen M.D."/>
            <person name="Lin M.F."/>
            <person name="Santos M.A."/>
            <person name="Sakthikumar S."/>
            <person name="Munro C.A."/>
            <person name="Rheinbay E."/>
            <person name="Grabherr M."/>
            <person name="Forche A."/>
            <person name="Reedy J.L."/>
            <person name="Agrafioti I."/>
            <person name="Arnaud M.B."/>
            <person name="Bates S."/>
            <person name="Brown A.J."/>
            <person name="Brunke S."/>
            <person name="Costanzo M.C."/>
            <person name="Fitzpatrick D.A."/>
            <person name="de Groot P.W."/>
            <person name="Harris D."/>
            <person name="Hoyer L.L."/>
            <person name="Hube B."/>
            <person name="Klis F.M."/>
            <person name="Kodira C."/>
            <person name="Lennard N."/>
            <person name="Logue M.E."/>
            <person name="Martin R."/>
            <person name="Neiman A.M."/>
            <person name="Nikolaou E."/>
            <person name="Quail M.A."/>
            <person name="Quinn J."/>
            <person name="Santos M.C."/>
            <person name="Schmitzberger F.F."/>
            <person name="Sherlock G."/>
            <person name="Shah P."/>
            <person name="Silverstein K.A."/>
            <person name="Skrzypek M.S."/>
            <person name="Soll D."/>
            <person name="Staggs R."/>
            <person name="Stansfield I."/>
            <person name="Stumpf M.P."/>
            <person name="Sudbery P.E."/>
            <person name="Srikantha T."/>
            <person name="Zeng Q."/>
            <person name="Berman J."/>
            <person name="Berriman M."/>
            <person name="Heitman J."/>
            <person name="Gow N.A."/>
            <person name="Lorenz M.C."/>
            <person name="Birren B.W."/>
            <person name="Kellis M."/>
            <person name="Cuomo C.A."/>
        </authorList>
    </citation>
    <scope>NUCLEOTIDE SEQUENCE [LARGE SCALE GENOMIC DNA]</scope>
    <source>
        <strain evidence="13">ATCC 11503 / BCRC 21390 / CBS 2605 / JCM 1781 / NBRC 1676 / NRRL YB-4239</strain>
    </source>
</reference>
<organism evidence="12 13">
    <name type="scientific">Lodderomyces elongisporus (strain ATCC 11503 / CBS 2605 / JCM 1781 / NBRC 1676 / NRRL YB-4239)</name>
    <name type="common">Yeast</name>
    <name type="synonym">Saccharomyces elongisporus</name>
    <dbReference type="NCBI Taxonomy" id="379508"/>
    <lineage>
        <taxon>Eukaryota</taxon>
        <taxon>Fungi</taxon>
        <taxon>Dikarya</taxon>
        <taxon>Ascomycota</taxon>
        <taxon>Saccharomycotina</taxon>
        <taxon>Pichiomycetes</taxon>
        <taxon>Debaryomycetaceae</taxon>
        <taxon>Candida/Lodderomyces clade</taxon>
        <taxon>Lodderomyces</taxon>
    </lineage>
</organism>
<name>A5DUW2_LODEL</name>
<sequence length="373" mass="40410">MSFDLQPQFSSTATATATAIATATETKRFAQLNSPHIKTSLIDVTNKLPIKPPCRILFKNENEQPSGSFKLRGIGHLVKCSIEKATNEGVSRDKMHVFASSGGNAGLAAAYSAAYYKVPCTVVIPTIAKPVIQEKLKKYGAKVILFGDSINEADKHLKQLIHSIGDAVYPIYCHPFDNPVIWQGHSTLVNEVVEQIGEKHKNNIKGLVCSFGGGGLYNGLFQGMVNNSLSGDILLIETAQAPTLNESLKANSIITLNNVNSMATSLACSHTTKQSLEYYHDSTRGITSHISMIDDIDALRACVTHKKCSGKIIEPACGAALSVCYNKIDILLKRFAHLQEDDIVVIAVCGGSCTTEKDLAQFEQLIKKSETKL</sequence>
<evidence type="ECO:0000256" key="9">
    <source>
        <dbReference type="ARBA" id="ARBA00023239"/>
    </source>
</evidence>
<dbReference type="Pfam" id="PF00291">
    <property type="entry name" value="PALP"/>
    <property type="match status" value="1"/>
</dbReference>
<evidence type="ECO:0000256" key="10">
    <source>
        <dbReference type="ARBA" id="ARBA00049406"/>
    </source>
</evidence>
<evidence type="ECO:0000256" key="1">
    <source>
        <dbReference type="ARBA" id="ARBA00001933"/>
    </source>
</evidence>
<gene>
    <name evidence="12" type="ORF">LELG_01148</name>
</gene>
<keyword evidence="9" id="KW-0456">Lyase</keyword>
<evidence type="ECO:0000313" key="12">
    <source>
        <dbReference type="EMBL" id="EDK42970.1"/>
    </source>
</evidence>
<keyword evidence="8" id="KW-0663">Pyridoxal phosphate</keyword>
<comment type="cofactor">
    <cofactor evidence="1">
        <name>pyridoxal 5'-phosphate</name>
        <dbReference type="ChEBI" id="CHEBI:597326"/>
    </cofactor>
</comment>
<dbReference type="AlphaFoldDB" id="A5DUW2"/>
<dbReference type="GO" id="GO:0030170">
    <property type="term" value="F:pyridoxal phosphate binding"/>
    <property type="evidence" value="ECO:0007669"/>
    <property type="project" value="InterPro"/>
</dbReference>
<evidence type="ECO:0000256" key="2">
    <source>
        <dbReference type="ARBA" id="ARBA00004496"/>
    </source>
</evidence>
<dbReference type="EC" id="4.3.1.17" evidence="5"/>
<dbReference type="EMBL" id="CH981524">
    <property type="protein sequence ID" value="EDK42970.1"/>
    <property type="molecule type" value="Genomic_DNA"/>
</dbReference>
<dbReference type="FunFam" id="3.40.50.1100:FF:000040">
    <property type="entry name" value="L-serine dehydratase, putative"/>
    <property type="match status" value="1"/>
</dbReference>
<feature type="domain" description="Tryptophan synthase beta chain-like PALP" evidence="11">
    <location>
        <begin position="50"/>
        <end position="350"/>
    </location>
</feature>
<dbReference type="PANTHER" id="PTHR48078:SF2">
    <property type="entry name" value="CATABOLIC L-SERINE_THREONINE DEHYDRATASE"/>
    <property type="match status" value="1"/>
</dbReference>
<dbReference type="InParanoid" id="A5DUW2"/>
<dbReference type="GO" id="GO:0005737">
    <property type="term" value="C:cytoplasm"/>
    <property type="evidence" value="ECO:0007669"/>
    <property type="project" value="UniProtKB-SubCell"/>
</dbReference>
<dbReference type="GeneID" id="5235930"/>
<evidence type="ECO:0000256" key="7">
    <source>
        <dbReference type="ARBA" id="ARBA00022490"/>
    </source>
</evidence>
<evidence type="ECO:0000256" key="6">
    <source>
        <dbReference type="ARBA" id="ARBA00022432"/>
    </source>
</evidence>
<dbReference type="VEuPathDB" id="FungiDB:LELG_01148"/>
<dbReference type="STRING" id="379508.A5DUW2"/>
<dbReference type="OMA" id="AEQGCEH"/>
<evidence type="ECO:0000256" key="8">
    <source>
        <dbReference type="ARBA" id="ARBA00022898"/>
    </source>
</evidence>
<dbReference type="Gene3D" id="3.40.50.1100">
    <property type="match status" value="2"/>
</dbReference>
<comment type="catalytic activity">
    <reaction evidence="10">
        <text>L-serine = pyruvate + NH4(+)</text>
        <dbReference type="Rhea" id="RHEA:19169"/>
        <dbReference type="ChEBI" id="CHEBI:15361"/>
        <dbReference type="ChEBI" id="CHEBI:28938"/>
        <dbReference type="ChEBI" id="CHEBI:33384"/>
        <dbReference type="EC" id="4.3.1.17"/>
    </reaction>
</comment>
<dbReference type="SUPFAM" id="SSF53686">
    <property type="entry name" value="Tryptophan synthase beta subunit-like PLP-dependent enzymes"/>
    <property type="match status" value="1"/>
</dbReference>
<dbReference type="InterPro" id="IPR036052">
    <property type="entry name" value="TrpB-like_PALP_sf"/>
</dbReference>
<evidence type="ECO:0000256" key="3">
    <source>
        <dbReference type="ARBA" id="ARBA00004742"/>
    </source>
</evidence>
<evidence type="ECO:0000313" key="13">
    <source>
        <dbReference type="Proteomes" id="UP000001996"/>
    </source>
</evidence>
<proteinExistence type="inferred from homology"/>